<evidence type="ECO:0000313" key="2">
    <source>
        <dbReference type="Proteomes" id="UP000265520"/>
    </source>
</evidence>
<dbReference type="GO" id="GO:0010494">
    <property type="term" value="C:cytoplasmic stress granule"/>
    <property type="evidence" value="ECO:0007669"/>
    <property type="project" value="TreeGrafter"/>
</dbReference>
<dbReference type="Proteomes" id="UP000265520">
    <property type="component" value="Unassembled WGS sequence"/>
</dbReference>
<dbReference type="GO" id="GO:0003729">
    <property type="term" value="F:mRNA binding"/>
    <property type="evidence" value="ECO:0007669"/>
    <property type="project" value="TreeGrafter"/>
</dbReference>
<dbReference type="GO" id="GO:0034063">
    <property type="term" value="P:stress granule assembly"/>
    <property type="evidence" value="ECO:0007669"/>
    <property type="project" value="TreeGrafter"/>
</dbReference>
<keyword evidence="2" id="KW-1185">Reference proteome</keyword>
<reference evidence="1 2" key="1">
    <citation type="journal article" date="2018" name="Front. Plant Sci.">
        <title>Red Clover (Trifolium pratense) and Zigzag Clover (T. medium) - A Picture of Genomic Similarities and Differences.</title>
        <authorList>
            <person name="Dluhosova J."/>
            <person name="Istvanek J."/>
            <person name="Nedelnik J."/>
            <person name="Repkova J."/>
        </authorList>
    </citation>
    <scope>NUCLEOTIDE SEQUENCE [LARGE SCALE GENOMIC DNA]</scope>
    <source>
        <strain evidence="2">cv. 10/8</strain>
        <tissue evidence="1">Leaf</tissue>
    </source>
</reference>
<feature type="non-terminal residue" evidence="1">
    <location>
        <position position="42"/>
    </location>
</feature>
<organism evidence="1 2">
    <name type="scientific">Trifolium medium</name>
    <dbReference type="NCBI Taxonomy" id="97028"/>
    <lineage>
        <taxon>Eukaryota</taxon>
        <taxon>Viridiplantae</taxon>
        <taxon>Streptophyta</taxon>
        <taxon>Embryophyta</taxon>
        <taxon>Tracheophyta</taxon>
        <taxon>Spermatophyta</taxon>
        <taxon>Magnoliopsida</taxon>
        <taxon>eudicotyledons</taxon>
        <taxon>Gunneridae</taxon>
        <taxon>Pentapetalae</taxon>
        <taxon>rosids</taxon>
        <taxon>fabids</taxon>
        <taxon>Fabales</taxon>
        <taxon>Fabaceae</taxon>
        <taxon>Papilionoideae</taxon>
        <taxon>50 kb inversion clade</taxon>
        <taxon>NPAAA clade</taxon>
        <taxon>Hologalegina</taxon>
        <taxon>IRL clade</taxon>
        <taxon>Trifolieae</taxon>
        <taxon>Trifolium</taxon>
    </lineage>
</organism>
<dbReference type="PANTHER" id="PTHR12854">
    <property type="entry name" value="ATAXIN 2-RELATED"/>
    <property type="match status" value="1"/>
</dbReference>
<proteinExistence type="predicted"/>
<dbReference type="EMBL" id="LXQA010321294">
    <property type="protein sequence ID" value="MCI43723.1"/>
    <property type="molecule type" value="Genomic_DNA"/>
</dbReference>
<dbReference type="InterPro" id="IPR045117">
    <property type="entry name" value="ATXN2-like"/>
</dbReference>
<dbReference type="PANTHER" id="PTHR12854:SF7">
    <property type="entry name" value="ATAXIN-2 HOMOLOG"/>
    <property type="match status" value="1"/>
</dbReference>
<name>A0A392S495_9FABA</name>
<protein>
    <submittedName>
        <fullName evidence="1">CTC-interacting domain protein</fullName>
    </submittedName>
</protein>
<evidence type="ECO:0000313" key="1">
    <source>
        <dbReference type="EMBL" id="MCI43723.1"/>
    </source>
</evidence>
<accession>A0A392S495</accession>
<comment type="caution">
    <text evidence="1">The sequence shown here is derived from an EMBL/GenBank/DDBJ whole genome shotgun (WGS) entry which is preliminary data.</text>
</comment>
<sequence>MVDSVISQPRHVETGRELHRWVPDEDVPQCPELDNIFDGSWN</sequence>
<dbReference type="AlphaFoldDB" id="A0A392S495"/>